<dbReference type="PANTHER" id="PTHR43675">
    <property type="entry name" value="ARSENITE METHYLTRANSFERASE"/>
    <property type="match status" value="1"/>
</dbReference>
<evidence type="ECO:0000256" key="6">
    <source>
        <dbReference type="ARBA" id="ARBA00047941"/>
    </source>
</evidence>
<gene>
    <name evidence="10" type="ORF">CVLEPA_LOCUS3099</name>
</gene>
<evidence type="ECO:0000256" key="4">
    <source>
        <dbReference type="ARBA" id="ARBA00034521"/>
    </source>
</evidence>
<comment type="catalytic activity">
    <reaction evidence="7">
        <text>arsenic triglutathione + 2 [thioredoxin]-dithiol + 2 S-adenosyl-L-methionine + H2O = dimethylarsinous acid + 2 [thioredoxin]-disulfide + 3 glutathione + 2 S-adenosyl-L-homocysteine + 2 H(+)</text>
        <dbReference type="Rhea" id="RHEA:69464"/>
        <dbReference type="Rhea" id="RHEA-COMP:10698"/>
        <dbReference type="Rhea" id="RHEA-COMP:10700"/>
        <dbReference type="ChEBI" id="CHEBI:15377"/>
        <dbReference type="ChEBI" id="CHEBI:15378"/>
        <dbReference type="ChEBI" id="CHEBI:23808"/>
        <dbReference type="ChEBI" id="CHEBI:29950"/>
        <dbReference type="ChEBI" id="CHEBI:50058"/>
        <dbReference type="ChEBI" id="CHEBI:57856"/>
        <dbReference type="ChEBI" id="CHEBI:57925"/>
        <dbReference type="ChEBI" id="CHEBI:59789"/>
        <dbReference type="ChEBI" id="CHEBI:183640"/>
        <dbReference type="EC" id="2.1.1.137"/>
    </reaction>
</comment>
<dbReference type="PANTHER" id="PTHR43675:SF8">
    <property type="entry name" value="ARSENITE METHYLTRANSFERASE"/>
    <property type="match status" value="1"/>
</dbReference>
<dbReference type="InterPro" id="IPR026669">
    <property type="entry name" value="Arsenite_MeTrfase-like"/>
</dbReference>
<protein>
    <recommendedName>
        <fullName evidence="5">Arsenite methyltransferase</fullName>
        <ecNumber evidence="4">2.1.1.137</ecNumber>
    </recommendedName>
</protein>
<evidence type="ECO:0000313" key="11">
    <source>
        <dbReference type="Proteomes" id="UP001642483"/>
    </source>
</evidence>
<accession>A0ABP0F5H7</accession>
<evidence type="ECO:0000256" key="7">
    <source>
        <dbReference type="ARBA" id="ARBA00047943"/>
    </source>
</evidence>
<keyword evidence="11" id="KW-1185">Reference proteome</keyword>
<evidence type="ECO:0000256" key="3">
    <source>
        <dbReference type="ARBA" id="ARBA00034487"/>
    </source>
</evidence>
<comment type="catalytic activity">
    <reaction evidence="8">
        <text>arsenic triglutathione + 3 [thioredoxin]-dithiol + 3 S-adenosyl-L-methionine = trimethylarsine + 3 [thioredoxin]-disulfide + 3 glutathione + 3 S-adenosyl-L-homocysteine + 3 H(+)</text>
        <dbReference type="Rhea" id="RHEA:69432"/>
        <dbReference type="Rhea" id="RHEA-COMP:10698"/>
        <dbReference type="Rhea" id="RHEA-COMP:10700"/>
        <dbReference type="ChEBI" id="CHEBI:15378"/>
        <dbReference type="ChEBI" id="CHEBI:27130"/>
        <dbReference type="ChEBI" id="CHEBI:29950"/>
        <dbReference type="ChEBI" id="CHEBI:50058"/>
        <dbReference type="ChEBI" id="CHEBI:57856"/>
        <dbReference type="ChEBI" id="CHEBI:57925"/>
        <dbReference type="ChEBI" id="CHEBI:59789"/>
        <dbReference type="ChEBI" id="CHEBI:183640"/>
        <dbReference type="EC" id="2.1.1.137"/>
    </reaction>
</comment>
<proteinExistence type="inferred from homology"/>
<organism evidence="10 11">
    <name type="scientific">Clavelina lepadiformis</name>
    <name type="common">Light-bulb sea squirt</name>
    <name type="synonym">Ascidia lepadiformis</name>
    <dbReference type="NCBI Taxonomy" id="159417"/>
    <lineage>
        <taxon>Eukaryota</taxon>
        <taxon>Metazoa</taxon>
        <taxon>Chordata</taxon>
        <taxon>Tunicata</taxon>
        <taxon>Ascidiacea</taxon>
        <taxon>Aplousobranchia</taxon>
        <taxon>Clavelinidae</taxon>
        <taxon>Clavelina</taxon>
    </lineage>
</organism>
<dbReference type="InterPro" id="IPR025714">
    <property type="entry name" value="Methyltranfer_dom"/>
</dbReference>
<feature type="domain" description="Methyltransferase" evidence="9">
    <location>
        <begin position="32"/>
        <end position="177"/>
    </location>
</feature>
<dbReference type="Pfam" id="PF13847">
    <property type="entry name" value="Methyltransf_31"/>
    <property type="match status" value="1"/>
</dbReference>
<comment type="catalytic activity">
    <reaction evidence="6">
        <text>arsenic triglutathione + [thioredoxin]-dithiol + S-adenosyl-L-methionine + 2 H2O = methylarsonous acid + [thioredoxin]-disulfide + 3 glutathione + S-adenosyl-L-homocysteine + H(+)</text>
        <dbReference type="Rhea" id="RHEA:69460"/>
        <dbReference type="Rhea" id="RHEA-COMP:10698"/>
        <dbReference type="Rhea" id="RHEA-COMP:10700"/>
        <dbReference type="ChEBI" id="CHEBI:15377"/>
        <dbReference type="ChEBI" id="CHEBI:15378"/>
        <dbReference type="ChEBI" id="CHEBI:17826"/>
        <dbReference type="ChEBI" id="CHEBI:29950"/>
        <dbReference type="ChEBI" id="CHEBI:50058"/>
        <dbReference type="ChEBI" id="CHEBI:57856"/>
        <dbReference type="ChEBI" id="CHEBI:57925"/>
        <dbReference type="ChEBI" id="CHEBI:59789"/>
        <dbReference type="ChEBI" id="CHEBI:183640"/>
        <dbReference type="EC" id="2.1.1.137"/>
    </reaction>
</comment>
<dbReference type="Gene3D" id="3.40.50.150">
    <property type="entry name" value="Vaccinia Virus protein VP39"/>
    <property type="match status" value="1"/>
</dbReference>
<evidence type="ECO:0000256" key="1">
    <source>
        <dbReference type="ARBA" id="ARBA00022679"/>
    </source>
</evidence>
<sequence length="311" mass="34728">MPKYLRDVMALIHDEVVEKYFGCGLVVPGCLEDMKILDLGSGSGRDCYALSKLVGKDGFVTGVDMTDEQLDIANRHVDFHMKAFGFDKPNIKFVKGYVENLKDAGIADNSVDIIVSNCVMNLCKDKREVLSEAYRVLKEGGELHFSDMYADRVLSDEIRSNKILWGEGLSGALHWKQLFDLAKDVGFETPRTVTYSDLQVTKPELKKLVGDAKYAAVVYRLFKLPKGADRNASQVTYKGTIINNEDEINFDHNLTFKNGASMTVDGDTAAILKQSRFKENFMFQEAPSCAKYSEVKEENPFNLLKSGGAIN</sequence>
<evidence type="ECO:0000259" key="9">
    <source>
        <dbReference type="Pfam" id="PF13847"/>
    </source>
</evidence>
<keyword evidence="1" id="KW-0808">Transferase</keyword>
<name>A0ABP0F5H7_CLALP</name>
<keyword evidence="2" id="KW-0949">S-adenosyl-L-methionine</keyword>
<evidence type="ECO:0000256" key="8">
    <source>
        <dbReference type="ARBA" id="ARBA00048428"/>
    </source>
</evidence>
<comment type="caution">
    <text evidence="10">The sequence shown here is derived from an EMBL/GenBank/DDBJ whole genome shotgun (WGS) entry which is preliminary data.</text>
</comment>
<reference evidence="10 11" key="1">
    <citation type="submission" date="2024-02" db="EMBL/GenBank/DDBJ databases">
        <authorList>
            <person name="Daric V."/>
            <person name="Darras S."/>
        </authorList>
    </citation>
    <scope>NUCLEOTIDE SEQUENCE [LARGE SCALE GENOMIC DNA]</scope>
</reference>
<dbReference type="EMBL" id="CAWYQH010000002">
    <property type="protein sequence ID" value="CAK8673293.1"/>
    <property type="molecule type" value="Genomic_DNA"/>
</dbReference>
<evidence type="ECO:0000256" key="5">
    <source>
        <dbReference type="ARBA" id="ARBA00034545"/>
    </source>
</evidence>
<evidence type="ECO:0000256" key="2">
    <source>
        <dbReference type="ARBA" id="ARBA00022691"/>
    </source>
</evidence>
<comment type="similarity">
    <text evidence="3">Belongs to the methyltransferase superfamily. Arsenite methyltransferase family.</text>
</comment>
<dbReference type="CDD" id="cd02440">
    <property type="entry name" value="AdoMet_MTases"/>
    <property type="match status" value="1"/>
</dbReference>
<dbReference type="EC" id="2.1.1.137" evidence="4"/>
<dbReference type="Gene3D" id="3.40.5.100">
    <property type="match status" value="1"/>
</dbReference>
<dbReference type="InterPro" id="IPR029063">
    <property type="entry name" value="SAM-dependent_MTases_sf"/>
</dbReference>
<evidence type="ECO:0000313" key="10">
    <source>
        <dbReference type="EMBL" id="CAK8673293.1"/>
    </source>
</evidence>
<dbReference type="SUPFAM" id="SSF53335">
    <property type="entry name" value="S-adenosyl-L-methionine-dependent methyltransferases"/>
    <property type="match status" value="1"/>
</dbReference>
<dbReference type="Proteomes" id="UP001642483">
    <property type="component" value="Unassembled WGS sequence"/>
</dbReference>